<reference evidence="1 2" key="1">
    <citation type="journal article" date="2023" name="Science">
        <title>Complex scaffold remodeling in plant triterpene biosynthesis.</title>
        <authorList>
            <person name="De La Pena R."/>
            <person name="Hodgson H."/>
            <person name="Liu J.C."/>
            <person name="Stephenson M.J."/>
            <person name="Martin A.C."/>
            <person name="Owen C."/>
            <person name="Harkess A."/>
            <person name="Leebens-Mack J."/>
            <person name="Jimenez L.E."/>
            <person name="Osbourn A."/>
            <person name="Sattely E.S."/>
        </authorList>
    </citation>
    <scope>NUCLEOTIDE SEQUENCE [LARGE SCALE GENOMIC DNA]</scope>
    <source>
        <strain evidence="2">cv. JPN11</strain>
        <tissue evidence="1">Leaf</tissue>
    </source>
</reference>
<name>A0ACC1XPU3_MELAZ</name>
<gene>
    <name evidence="1" type="ORF">OWV82_015536</name>
</gene>
<sequence>MMVASSSSSSSSTYGTNTIPEIKYDVFLSFRGKDTRNNFISHLYAALCREHIHTFVDNQLIKGDEISQSLLNAIERSSISVIIFSKCYASSGWCLDELVKILECKSKYGQIVIPVFYHISPSDVRNQTGDFGNSFSKLAERFKERIEKLRTWSSALTEAANLSGFASHVIRPEYKLIEKIVNDVLKRLSHMVSSDYKDQLIGVESSINEIESLLLDVGLKDIYTLGIWGIGGIGKTTIA</sequence>
<evidence type="ECO:0000313" key="2">
    <source>
        <dbReference type="Proteomes" id="UP001164539"/>
    </source>
</evidence>
<protein>
    <submittedName>
        <fullName evidence="1">Disease resistance protein (TIR-NBS-LRR class)</fullName>
    </submittedName>
</protein>
<evidence type="ECO:0000313" key="1">
    <source>
        <dbReference type="EMBL" id="KAJ4713441.1"/>
    </source>
</evidence>
<accession>A0ACC1XPU3</accession>
<keyword evidence="2" id="KW-1185">Reference proteome</keyword>
<proteinExistence type="predicted"/>
<dbReference type="Proteomes" id="UP001164539">
    <property type="component" value="Chromosome 8"/>
</dbReference>
<dbReference type="EMBL" id="CM051401">
    <property type="protein sequence ID" value="KAJ4713441.1"/>
    <property type="molecule type" value="Genomic_DNA"/>
</dbReference>
<organism evidence="1 2">
    <name type="scientific">Melia azedarach</name>
    <name type="common">Chinaberry tree</name>
    <dbReference type="NCBI Taxonomy" id="155640"/>
    <lineage>
        <taxon>Eukaryota</taxon>
        <taxon>Viridiplantae</taxon>
        <taxon>Streptophyta</taxon>
        <taxon>Embryophyta</taxon>
        <taxon>Tracheophyta</taxon>
        <taxon>Spermatophyta</taxon>
        <taxon>Magnoliopsida</taxon>
        <taxon>eudicotyledons</taxon>
        <taxon>Gunneridae</taxon>
        <taxon>Pentapetalae</taxon>
        <taxon>rosids</taxon>
        <taxon>malvids</taxon>
        <taxon>Sapindales</taxon>
        <taxon>Meliaceae</taxon>
        <taxon>Melia</taxon>
    </lineage>
</organism>
<comment type="caution">
    <text evidence="1">The sequence shown here is derived from an EMBL/GenBank/DDBJ whole genome shotgun (WGS) entry which is preliminary data.</text>
</comment>